<comment type="caution">
    <text evidence="2">The sequence shown here is derived from an EMBL/GenBank/DDBJ whole genome shotgun (WGS) entry which is preliminary data.</text>
</comment>
<dbReference type="RefSeq" id="WP_033519345.1">
    <property type="nucleotide sequence ID" value="NZ_CAUPKV010000006.1"/>
</dbReference>
<evidence type="ECO:0000313" key="3">
    <source>
        <dbReference type="Proteomes" id="UP000029033"/>
    </source>
</evidence>
<keyword evidence="1" id="KW-1133">Transmembrane helix</keyword>
<dbReference type="GeneID" id="85165242"/>
<keyword evidence="3" id="KW-1185">Reference proteome</keyword>
<proteinExistence type="predicted"/>
<dbReference type="OrthoDB" id="3240598at2"/>
<dbReference type="STRING" id="158787.BSCA_2153"/>
<evidence type="ECO:0000256" key="1">
    <source>
        <dbReference type="SAM" id="Phobius"/>
    </source>
</evidence>
<dbReference type="EMBL" id="JGZO01000023">
    <property type="protein sequence ID" value="KFI91457.1"/>
    <property type="molecule type" value="Genomic_DNA"/>
</dbReference>
<dbReference type="eggNOG" id="ENOG5031V16">
    <property type="taxonomic scope" value="Bacteria"/>
</dbReference>
<dbReference type="AlphaFoldDB" id="A0A087D7F7"/>
<name>A0A087D7F7_9BIFI</name>
<feature type="transmembrane region" description="Helical" evidence="1">
    <location>
        <begin position="179"/>
        <end position="205"/>
    </location>
</feature>
<sequence>MTTARLASGRPRFSRQFRLTLRRCLTLYGVMLAAALAVLAILCYQRWHLQDMWFGMAASVDVEWFLFPIMVFAALAWQWFFFDGALCHGVSRRSYMKVSAAGGGIAALAVSVVVVAARRVLMIGGVGAAGGHGVEDPFHAPLSERFLYAWRSEWYESVGEKVVIAHGPEYSGMLPAGTLFMFLGFLSLMLACVALGMALGALLAWIGGKGTVALGCSVVMLWMVGNGVLQLATVERMPWLARLNEAGSPFNRLAQLIGGQLAAYPGQGRIIYTYVVWIPLMASLVLFGLCAWGAHLLTRRRELHAARQRLI</sequence>
<organism evidence="2 3">
    <name type="scientific">Bifidobacterium scardovii</name>
    <dbReference type="NCBI Taxonomy" id="158787"/>
    <lineage>
        <taxon>Bacteria</taxon>
        <taxon>Bacillati</taxon>
        <taxon>Actinomycetota</taxon>
        <taxon>Actinomycetes</taxon>
        <taxon>Bifidobacteriales</taxon>
        <taxon>Bifidobacteriaceae</taxon>
        <taxon>Bifidobacterium</taxon>
    </lineage>
</organism>
<feature type="transmembrane region" description="Helical" evidence="1">
    <location>
        <begin position="212"/>
        <end position="232"/>
    </location>
</feature>
<reference evidence="2 3" key="1">
    <citation type="submission" date="2014-03" db="EMBL/GenBank/DDBJ databases">
        <title>Genomics of Bifidobacteria.</title>
        <authorList>
            <person name="Ventura M."/>
            <person name="Milani C."/>
            <person name="Lugli G.A."/>
        </authorList>
    </citation>
    <scope>NUCLEOTIDE SEQUENCE [LARGE SCALE GENOMIC DNA]</scope>
    <source>
        <strain evidence="2 3">LMG 21589</strain>
    </source>
</reference>
<keyword evidence="1" id="KW-0812">Transmembrane</keyword>
<gene>
    <name evidence="2" type="ORF">BSCA_2153</name>
</gene>
<accession>A0A087D7F7</accession>
<evidence type="ECO:0000313" key="2">
    <source>
        <dbReference type="EMBL" id="KFI91457.1"/>
    </source>
</evidence>
<keyword evidence="1" id="KW-0472">Membrane</keyword>
<protein>
    <submittedName>
        <fullName evidence="2">Uncharacterized protein</fullName>
    </submittedName>
</protein>
<dbReference type="Proteomes" id="UP000029033">
    <property type="component" value="Unassembled WGS sequence"/>
</dbReference>
<feature type="transmembrane region" description="Helical" evidence="1">
    <location>
        <begin position="21"/>
        <end position="44"/>
    </location>
</feature>
<feature type="transmembrane region" description="Helical" evidence="1">
    <location>
        <begin position="274"/>
        <end position="297"/>
    </location>
</feature>
<feature type="transmembrane region" description="Helical" evidence="1">
    <location>
        <begin position="98"/>
        <end position="117"/>
    </location>
</feature>
<feature type="transmembrane region" description="Helical" evidence="1">
    <location>
        <begin position="64"/>
        <end position="86"/>
    </location>
</feature>